<protein>
    <submittedName>
        <fullName evidence="1">Uncharacterized protein</fullName>
    </submittedName>
</protein>
<evidence type="ECO:0000313" key="2">
    <source>
        <dbReference type="Proteomes" id="UP000520767"/>
    </source>
</evidence>
<dbReference type="Proteomes" id="UP000520767">
    <property type="component" value="Unassembled WGS sequence"/>
</dbReference>
<dbReference type="AlphaFoldDB" id="A0A7W7Q2H0"/>
<name>A0A7W7Q2H0_9PSEU</name>
<accession>A0A7W7Q2H0</accession>
<organism evidence="1 2">
    <name type="scientific">Actinophytocola algeriensis</name>
    <dbReference type="NCBI Taxonomy" id="1768010"/>
    <lineage>
        <taxon>Bacteria</taxon>
        <taxon>Bacillati</taxon>
        <taxon>Actinomycetota</taxon>
        <taxon>Actinomycetes</taxon>
        <taxon>Pseudonocardiales</taxon>
        <taxon>Pseudonocardiaceae</taxon>
    </lineage>
</organism>
<dbReference type="RefSeq" id="WP_184809799.1">
    <property type="nucleotide sequence ID" value="NZ_JACHJQ010000002.1"/>
</dbReference>
<comment type="caution">
    <text evidence="1">The sequence shown here is derived from an EMBL/GenBank/DDBJ whole genome shotgun (WGS) entry which is preliminary data.</text>
</comment>
<reference evidence="1 2" key="1">
    <citation type="submission" date="2020-08" db="EMBL/GenBank/DDBJ databases">
        <title>Genomic Encyclopedia of Type Strains, Phase III (KMG-III): the genomes of soil and plant-associated and newly described type strains.</title>
        <authorList>
            <person name="Whitman W."/>
        </authorList>
    </citation>
    <scope>NUCLEOTIDE SEQUENCE [LARGE SCALE GENOMIC DNA]</scope>
    <source>
        <strain evidence="1 2">CECT 8960</strain>
    </source>
</reference>
<gene>
    <name evidence="1" type="ORF">FHR82_001808</name>
</gene>
<dbReference type="EMBL" id="JACHJQ010000002">
    <property type="protein sequence ID" value="MBB4905591.1"/>
    <property type="molecule type" value="Genomic_DNA"/>
</dbReference>
<evidence type="ECO:0000313" key="1">
    <source>
        <dbReference type="EMBL" id="MBB4905591.1"/>
    </source>
</evidence>
<sequence>MALELFHRSCFLSLLSKECAMSRFVVKMLTVAAAAIGFVFFGIPVTAGAAPADDARAADVTAQAWSYHIESSCGGWEGSIRQGANYWGDVTEGGGTPVRCQNSAITDCGFLAEGIEVMDVHGNLIVVGCNYGAGQLIKLFPGAVNDAALLAAHEFGHNWYGHSYDGCASWASPTDVMATTMC</sequence>
<keyword evidence="2" id="KW-1185">Reference proteome</keyword>
<proteinExistence type="predicted"/>